<dbReference type="AlphaFoldDB" id="A0A445CLX9"/>
<evidence type="ECO:0000313" key="2">
    <source>
        <dbReference type="EMBL" id="RYR51902.1"/>
    </source>
</evidence>
<accession>A0A445CLX9</accession>
<evidence type="ECO:0000313" key="3">
    <source>
        <dbReference type="Proteomes" id="UP000289738"/>
    </source>
</evidence>
<dbReference type="InterPro" id="IPR044824">
    <property type="entry name" value="MAIN-like"/>
</dbReference>
<evidence type="ECO:0000259" key="1">
    <source>
        <dbReference type="Pfam" id="PF10536"/>
    </source>
</evidence>
<dbReference type="PANTHER" id="PTHR46033">
    <property type="entry name" value="PROTEIN MAIN-LIKE 2"/>
    <property type="match status" value="1"/>
</dbReference>
<dbReference type="InterPro" id="IPR019557">
    <property type="entry name" value="AminoTfrase-like_pln_mobile"/>
</dbReference>
<dbReference type="PANTHER" id="PTHR46033:SF8">
    <property type="entry name" value="PROTEIN MAINTENANCE OF MERISTEMS-LIKE"/>
    <property type="match status" value="1"/>
</dbReference>
<protein>
    <recommendedName>
        <fullName evidence="1">Aminotransferase-like plant mobile domain-containing protein</fullName>
    </recommendedName>
</protein>
<name>A0A445CLX9_ARAHY</name>
<keyword evidence="3" id="KW-1185">Reference proteome</keyword>
<dbReference type="GO" id="GO:0010073">
    <property type="term" value="P:meristem maintenance"/>
    <property type="evidence" value="ECO:0007669"/>
    <property type="project" value="InterPro"/>
</dbReference>
<dbReference type="Pfam" id="PF10536">
    <property type="entry name" value="PMD"/>
    <property type="match status" value="1"/>
</dbReference>
<feature type="domain" description="Aminotransferase-like plant mobile" evidence="1">
    <location>
        <begin position="2"/>
        <end position="78"/>
    </location>
</feature>
<dbReference type="EMBL" id="SDMP01000006">
    <property type="protein sequence ID" value="RYR51902.1"/>
    <property type="molecule type" value="Genomic_DNA"/>
</dbReference>
<reference evidence="2 3" key="1">
    <citation type="submission" date="2019-01" db="EMBL/GenBank/DDBJ databases">
        <title>Sequencing of cultivated peanut Arachis hypogaea provides insights into genome evolution and oil improvement.</title>
        <authorList>
            <person name="Chen X."/>
        </authorList>
    </citation>
    <scope>NUCLEOTIDE SEQUENCE [LARGE SCALE GENOMIC DNA]</scope>
    <source>
        <strain evidence="3">cv. Fuhuasheng</strain>
        <tissue evidence="2">Leaves</tissue>
    </source>
</reference>
<sequence length="159" mass="18089">MLLIEGYLMTDKSSNLVHLRWLPLLQDFTECRSFSWGSAVLAWTYQSLSLATQRGVADIAGCFPLLMSWIYQRFLYIRWLRGWLDCRSRAGISMRTGSYIGGFPLTSYISTSLHGESTMIPPCRLCVRHGFVRRRSGGHGCQWSPYCASISFVFNTLIG</sequence>
<dbReference type="Proteomes" id="UP000289738">
    <property type="component" value="Chromosome A06"/>
</dbReference>
<comment type="caution">
    <text evidence="2">The sequence shown here is derived from an EMBL/GenBank/DDBJ whole genome shotgun (WGS) entry which is preliminary data.</text>
</comment>
<gene>
    <name evidence="2" type="ORF">Ahy_A06g026854</name>
</gene>
<proteinExistence type="predicted"/>
<organism evidence="2 3">
    <name type="scientific">Arachis hypogaea</name>
    <name type="common">Peanut</name>
    <dbReference type="NCBI Taxonomy" id="3818"/>
    <lineage>
        <taxon>Eukaryota</taxon>
        <taxon>Viridiplantae</taxon>
        <taxon>Streptophyta</taxon>
        <taxon>Embryophyta</taxon>
        <taxon>Tracheophyta</taxon>
        <taxon>Spermatophyta</taxon>
        <taxon>Magnoliopsida</taxon>
        <taxon>eudicotyledons</taxon>
        <taxon>Gunneridae</taxon>
        <taxon>Pentapetalae</taxon>
        <taxon>rosids</taxon>
        <taxon>fabids</taxon>
        <taxon>Fabales</taxon>
        <taxon>Fabaceae</taxon>
        <taxon>Papilionoideae</taxon>
        <taxon>50 kb inversion clade</taxon>
        <taxon>dalbergioids sensu lato</taxon>
        <taxon>Dalbergieae</taxon>
        <taxon>Pterocarpus clade</taxon>
        <taxon>Arachis</taxon>
    </lineage>
</organism>